<evidence type="ECO:0000313" key="1">
    <source>
        <dbReference type="EMBL" id="RKK03210.1"/>
    </source>
</evidence>
<dbReference type="AlphaFoldDB" id="A0A3A9JAU6"/>
<gene>
    <name evidence="1" type="ORF">D6Z83_15730</name>
    <name evidence="2" type="ORF">EBE87_25235</name>
</gene>
<evidence type="ECO:0000313" key="4">
    <source>
        <dbReference type="Proteomes" id="UP000278036"/>
    </source>
</evidence>
<proteinExistence type="predicted"/>
<reference evidence="1 4" key="1">
    <citation type="submission" date="2018-09" db="EMBL/GenBank/DDBJ databases">
        <title>Roseomonas sp. nov., isolated from feces of Tibetan antelopes in the Qinghai-Tibet plateau, China.</title>
        <authorList>
            <person name="Tian Z."/>
        </authorList>
    </citation>
    <scope>NUCLEOTIDE SEQUENCE [LARGE SCALE GENOMIC DNA]</scope>
    <source>
        <strain evidence="2 3">Z23</strain>
        <strain evidence="1 4">Z24</strain>
    </source>
</reference>
<dbReference type="Gene3D" id="3.40.50.300">
    <property type="entry name" value="P-loop containing nucleotide triphosphate hydrolases"/>
    <property type="match status" value="1"/>
</dbReference>
<dbReference type="PIRSF" id="PIRSF009320">
    <property type="entry name" value="Nuc_binding_HP_1000"/>
    <property type="match status" value="1"/>
</dbReference>
<dbReference type="SUPFAM" id="SSF52540">
    <property type="entry name" value="P-loop containing nucleoside triphosphate hydrolases"/>
    <property type="match status" value="1"/>
</dbReference>
<dbReference type="InterPro" id="IPR050678">
    <property type="entry name" value="DNA_Partitioning_ATPase"/>
</dbReference>
<dbReference type="InParanoid" id="A0A3A9JAU6"/>
<dbReference type="InterPro" id="IPR027417">
    <property type="entry name" value="P-loop_NTPase"/>
</dbReference>
<organism evidence="1 4">
    <name type="scientific">Teichococcus wenyumeiae</name>
    <dbReference type="NCBI Taxonomy" id="2478470"/>
    <lineage>
        <taxon>Bacteria</taxon>
        <taxon>Pseudomonadati</taxon>
        <taxon>Pseudomonadota</taxon>
        <taxon>Alphaproteobacteria</taxon>
        <taxon>Acetobacterales</taxon>
        <taxon>Roseomonadaceae</taxon>
        <taxon>Roseomonas</taxon>
    </lineage>
</organism>
<evidence type="ECO:0000313" key="3">
    <source>
        <dbReference type="Proteomes" id="UP000274097"/>
    </source>
</evidence>
<sequence length="238" mass="25740">MSEFRPMAPQILALASTKGGVGKTTLAFCLATELARRLSDMSDNRSSDMPDNRLVECIDADPNQTLYQAIRRGRAKGVRAEVANGETLLAAVAEASKRAGLIVIDLEGTANQAMLYACGKANLVLIPAQPSLFDVVEAMKTHAVVEQAADLTRREITTRVVLSRTPVLRQRVVEHSRKQFAERGLPMLSTELMERTAFRLMTYTGTPPWEDDPEGGAAGNVTALGDEVAALLGWTDNG</sequence>
<dbReference type="Proteomes" id="UP000274097">
    <property type="component" value="Unassembled WGS sequence"/>
</dbReference>
<dbReference type="EMBL" id="RFLX01000050">
    <property type="protein sequence ID" value="RMI15568.1"/>
    <property type="molecule type" value="Genomic_DNA"/>
</dbReference>
<dbReference type="CDD" id="cd02042">
    <property type="entry name" value="ParAB_family"/>
    <property type="match status" value="1"/>
</dbReference>
<dbReference type="Proteomes" id="UP000278036">
    <property type="component" value="Unassembled WGS sequence"/>
</dbReference>
<dbReference type="Pfam" id="PF07015">
    <property type="entry name" value="VirC1"/>
    <property type="match status" value="1"/>
</dbReference>
<name>A0A3A9JAU6_9PROT</name>
<keyword evidence="3" id="KW-1185">Reference proteome</keyword>
<comment type="caution">
    <text evidence="1">The sequence shown here is derived from an EMBL/GenBank/DDBJ whole genome shotgun (WGS) entry which is preliminary data.</text>
</comment>
<dbReference type="PANTHER" id="PTHR13696:SF52">
    <property type="entry name" value="PARA FAMILY PROTEIN CT_582"/>
    <property type="match status" value="1"/>
</dbReference>
<accession>A0A3A9JAU6</accession>
<protein>
    <submittedName>
        <fullName evidence="1">ParA family protein</fullName>
    </submittedName>
</protein>
<dbReference type="EMBL" id="RAQU01000098">
    <property type="protein sequence ID" value="RKK03210.1"/>
    <property type="molecule type" value="Genomic_DNA"/>
</dbReference>
<dbReference type="PANTHER" id="PTHR13696">
    <property type="entry name" value="P-LOOP CONTAINING NUCLEOSIDE TRIPHOSPHATE HYDROLASE"/>
    <property type="match status" value="1"/>
</dbReference>
<evidence type="ECO:0000313" key="2">
    <source>
        <dbReference type="EMBL" id="RMI15568.1"/>
    </source>
</evidence>
<dbReference type="InterPro" id="IPR009744">
    <property type="entry name" value="VirC1"/>
</dbReference>